<feature type="region of interest" description="Disordered" evidence="1">
    <location>
        <begin position="1"/>
        <end position="42"/>
    </location>
</feature>
<proteinExistence type="predicted"/>
<evidence type="ECO:0000313" key="2">
    <source>
        <dbReference type="EMBL" id="CAF1164445.1"/>
    </source>
</evidence>
<evidence type="ECO:0000256" key="1">
    <source>
        <dbReference type="SAM" id="MobiDB-lite"/>
    </source>
</evidence>
<dbReference type="Proteomes" id="UP000663828">
    <property type="component" value="Unassembled WGS sequence"/>
</dbReference>
<dbReference type="OrthoDB" id="10046138at2759"/>
<feature type="compositionally biased region" description="Polar residues" evidence="1">
    <location>
        <begin position="1"/>
        <end position="25"/>
    </location>
</feature>
<protein>
    <submittedName>
        <fullName evidence="2">Uncharacterized protein</fullName>
    </submittedName>
</protein>
<evidence type="ECO:0000313" key="4">
    <source>
        <dbReference type="Proteomes" id="UP000663828"/>
    </source>
</evidence>
<dbReference type="AlphaFoldDB" id="A0A814TQ32"/>
<accession>A0A814TQ32</accession>
<name>A0A814TQ32_ADIRI</name>
<evidence type="ECO:0000313" key="3">
    <source>
        <dbReference type="EMBL" id="CAF1511561.1"/>
    </source>
</evidence>
<comment type="caution">
    <text evidence="2">The sequence shown here is derived from an EMBL/GenBank/DDBJ whole genome shotgun (WGS) entry which is preliminary data.</text>
</comment>
<feature type="compositionally biased region" description="Basic and acidic residues" evidence="1">
    <location>
        <begin position="32"/>
        <end position="42"/>
    </location>
</feature>
<keyword evidence="4" id="KW-1185">Reference proteome</keyword>
<dbReference type="EMBL" id="CAJNOJ010000697">
    <property type="protein sequence ID" value="CAF1511561.1"/>
    <property type="molecule type" value="Genomic_DNA"/>
</dbReference>
<reference evidence="2" key="1">
    <citation type="submission" date="2021-02" db="EMBL/GenBank/DDBJ databases">
        <authorList>
            <person name="Nowell W R."/>
        </authorList>
    </citation>
    <scope>NUCLEOTIDE SEQUENCE</scope>
</reference>
<dbReference type="Proteomes" id="UP000663852">
    <property type="component" value="Unassembled WGS sequence"/>
</dbReference>
<organism evidence="2 4">
    <name type="scientific">Adineta ricciae</name>
    <name type="common">Rotifer</name>
    <dbReference type="NCBI Taxonomy" id="249248"/>
    <lineage>
        <taxon>Eukaryota</taxon>
        <taxon>Metazoa</taxon>
        <taxon>Spiralia</taxon>
        <taxon>Gnathifera</taxon>
        <taxon>Rotifera</taxon>
        <taxon>Eurotatoria</taxon>
        <taxon>Bdelloidea</taxon>
        <taxon>Adinetida</taxon>
        <taxon>Adinetidae</taxon>
        <taxon>Adineta</taxon>
    </lineage>
</organism>
<dbReference type="EMBL" id="CAJNOR010001562">
    <property type="protein sequence ID" value="CAF1164445.1"/>
    <property type="molecule type" value="Genomic_DNA"/>
</dbReference>
<sequence length="421" mass="49613">MSSTPSAMLSGQQQNEVLQDFTDASSDLPWNYKDKNEPMERNRRVDDENLSQQMQQLSTDVVNINNSLPNEIKTKLETIPNYLTKRHKPFIQILHQILSTMKIGTAASNMDDLRKTAISMYKITIIQIYQLLWTTYFKSGTGQLIHQSTQNESITYPTNVSIWPNEIRAMLQAIETVKNTNVNHEAYLEFMNSHLHELDNHLKKSQLELNDKIKCFQGYTLTIHTHIGTYLEQHLHSFRMEIEHKIELVHYDYHIHALDLEYCRLNPNIHQKKLMKSLCESKYEQETVEQEHNLLKQKIDYYNSPSQSFEHSSIAQSKLIESIQNAEIRQHLYNQYRDTALQARASLFQLYLTTAEDEKQEFQKKYEENMKQLQSDERFINGNADFSSILFQIIHERCEKISERIRCVYKFKAQSVLHKTT</sequence>
<gene>
    <name evidence="3" type="ORF">EDS130_LOCUS43279</name>
    <name evidence="2" type="ORF">XAT740_LOCUS21669</name>
</gene>